<evidence type="ECO:0000313" key="1">
    <source>
        <dbReference type="EMBL" id="SFV55062.1"/>
    </source>
</evidence>
<organism evidence="1">
    <name type="scientific">hydrothermal vent metagenome</name>
    <dbReference type="NCBI Taxonomy" id="652676"/>
    <lineage>
        <taxon>unclassified sequences</taxon>
        <taxon>metagenomes</taxon>
        <taxon>ecological metagenomes</taxon>
    </lineage>
</organism>
<accession>A0A1W1BNJ8</accession>
<reference evidence="1" key="1">
    <citation type="submission" date="2016-10" db="EMBL/GenBank/DDBJ databases">
        <authorList>
            <person name="de Groot N.N."/>
        </authorList>
    </citation>
    <scope>NUCLEOTIDE SEQUENCE</scope>
</reference>
<dbReference type="EMBL" id="FPHH01000031">
    <property type="protein sequence ID" value="SFV55062.1"/>
    <property type="molecule type" value="Genomic_DNA"/>
</dbReference>
<proteinExistence type="predicted"/>
<dbReference type="AlphaFoldDB" id="A0A1W1BNJ8"/>
<protein>
    <submittedName>
        <fullName evidence="1">Uncharacterized protein</fullName>
    </submittedName>
</protein>
<gene>
    <name evidence="1" type="ORF">MNB_SM-5-36</name>
</gene>
<name>A0A1W1BNJ8_9ZZZZ</name>
<sequence length="48" mass="5789">MSNKEVNNQNIKKAMQEELARFLQNRESAKTFSLCMQESNQWLKERKK</sequence>